<dbReference type="Proteomes" id="UP000257109">
    <property type="component" value="Unassembled WGS sequence"/>
</dbReference>
<dbReference type="EMBL" id="QJKJ01008128">
    <property type="protein sequence ID" value="RDX80732.1"/>
    <property type="molecule type" value="Genomic_DNA"/>
</dbReference>
<name>A0A371FR37_MUCPR</name>
<evidence type="ECO:0000313" key="3">
    <source>
        <dbReference type="EMBL" id="RDX80732.1"/>
    </source>
</evidence>
<dbReference type="OrthoDB" id="7473114at2759"/>
<dbReference type="CDD" id="cd09272">
    <property type="entry name" value="RNase_HI_RT_Ty1"/>
    <property type="match status" value="1"/>
</dbReference>
<comment type="caution">
    <text evidence="3">The sequence shown here is derived from an EMBL/GenBank/DDBJ whole genome shotgun (WGS) entry which is preliminary data.</text>
</comment>
<dbReference type="InterPro" id="IPR013103">
    <property type="entry name" value="RVT_2"/>
</dbReference>
<dbReference type="AlphaFoldDB" id="A0A371FR37"/>
<feature type="region of interest" description="Disordered" evidence="1">
    <location>
        <begin position="155"/>
        <end position="187"/>
    </location>
</feature>
<evidence type="ECO:0000256" key="1">
    <source>
        <dbReference type="SAM" id="MobiDB-lite"/>
    </source>
</evidence>
<feature type="domain" description="Reverse transcriptase Ty1/copia-type" evidence="2">
    <location>
        <begin position="251"/>
        <end position="292"/>
    </location>
</feature>
<feature type="compositionally biased region" description="Polar residues" evidence="1">
    <location>
        <begin position="164"/>
        <end position="184"/>
    </location>
</feature>
<proteinExistence type="predicted"/>
<dbReference type="SUPFAM" id="SSF56672">
    <property type="entry name" value="DNA/RNA polymerases"/>
    <property type="match status" value="1"/>
</dbReference>
<dbReference type="PANTHER" id="PTHR11439:SF517">
    <property type="entry name" value="CYSTEINE-RICH RLK (RECEPTOR-LIKE PROTEIN KINASE) 8"/>
    <property type="match status" value="1"/>
</dbReference>
<reference evidence="3" key="1">
    <citation type="submission" date="2018-05" db="EMBL/GenBank/DDBJ databases">
        <title>Draft genome of Mucuna pruriens seed.</title>
        <authorList>
            <person name="Nnadi N.E."/>
            <person name="Vos R."/>
            <person name="Hasami M.H."/>
            <person name="Devisetty U.K."/>
            <person name="Aguiy J.C."/>
        </authorList>
    </citation>
    <scope>NUCLEOTIDE SEQUENCE [LARGE SCALE GENOMIC DNA]</scope>
    <source>
        <strain evidence="3">JCA_2017</strain>
    </source>
</reference>
<accession>A0A371FR37</accession>
<dbReference type="PANTHER" id="PTHR11439">
    <property type="entry name" value="GAG-POL-RELATED RETROTRANSPOSON"/>
    <property type="match status" value="1"/>
</dbReference>
<gene>
    <name evidence="3" type="ORF">CR513_38687</name>
</gene>
<organism evidence="3 4">
    <name type="scientific">Mucuna pruriens</name>
    <name type="common">Velvet bean</name>
    <name type="synonym">Dolichos pruriens</name>
    <dbReference type="NCBI Taxonomy" id="157652"/>
    <lineage>
        <taxon>Eukaryota</taxon>
        <taxon>Viridiplantae</taxon>
        <taxon>Streptophyta</taxon>
        <taxon>Embryophyta</taxon>
        <taxon>Tracheophyta</taxon>
        <taxon>Spermatophyta</taxon>
        <taxon>Magnoliopsida</taxon>
        <taxon>eudicotyledons</taxon>
        <taxon>Gunneridae</taxon>
        <taxon>Pentapetalae</taxon>
        <taxon>rosids</taxon>
        <taxon>fabids</taxon>
        <taxon>Fabales</taxon>
        <taxon>Fabaceae</taxon>
        <taxon>Papilionoideae</taxon>
        <taxon>50 kb inversion clade</taxon>
        <taxon>NPAAA clade</taxon>
        <taxon>indigoferoid/millettioid clade</taxon>
        <taxon>Phaseoleae</taxon>
        <taxon>Mucuna</taxon>
    </lineage>
</organism>
<dbReference type="Pfam" id="PF07727">
    <property type="entry name" value="RVT_2"/>
    <property type="match status" value="1"/>
</dbReference>
<evidence type="ECO:0000313" key="4">
    <source>
        <dbReference type="Proteomes" id="UP000257109"/>
    </source>
</evidence>
<dbReference type="Pfam" id="PF14223">
    <property type="entry name" value="Retrotran_gag_2"/>
    <property type="match status" value="1"/>
</dbReference>
<feature type="non-terminal residue" evidence="3">
    <location>
        <position position="1"/>
    </location>
</feature>
<protein>
    <recommendedName>
        <fullName evidence="2">Reverse transcriptase Ty1/copia-type domain-containing protein</fullName>
    </recommendedName>
</protein>
<sequence>MAESNKATASDAKLKLIEEQQLKDLKIKNYLYQAIDREILDTILNDDTSKNIWDSMKQKFQGSTQVKRAQLQALRGDFEMLHMKERETVNSYFARTLKIAKSMTLSFGTVDLVMISKNVVFEEQKGWNWEQNEEEYQYNILDWGEGEESVSDIEEQEQNEENAVDSSLGTSAPPNESHTNNYETPSEGRVRRNIIESIWMIDYKKREGLSDDDGLNVMMVIEDDPSSFKEAIKSKKWRNAIMKEMESIEKNKTWELTDLPREVKPIGVKWIFKTKFKENGEVDKFKARLVAKRQPTGFVKRDEEDKVYRLKKALYDLKQTLRAWYNKKKTFFSSNGIFICQRKYAHEILSWFGMKNYNAVKSSIAPKTRLSKDDVGNKVDPTMFKQVVGSLMYLTTTRPDLIYGVSLINRFMSSPTESHWFAAKRILRYLKGTTELGIYYKKGGNTSVVAYFDSDFAGDIDDRRSTYGFVFLLGSGAVSWSSKKQPVVTLSTTEAEYIATASCACQCIWIQKVLKKLGLKEQKNTRILCDNNSTIQLSKNPMFHGRSKHIDIKFHFLRDLVKDEIIKLSYCSSHIKVADIMTKPLKLEQFLKLRNMLGIVEASKLN</sequence>
<keyword evidence="4" id="KW-1185">Reference proteome</keyword>
<dbReference type="InterPro" id="IPR043502">
    <property type="entry name" value="DNA/RNA_pol_sf"/>
</dbReference>
<evidence type="ECO:0000259" key="2">
    <source>
        <dbReference type="Pfam" id="PF07727"/>
    </source>
</evidence>